<dbReference type="InterPro" id="IPR017455">
    <property type="entry name" value="Znf_FYVE-rel"/>
</dbReference>
<feature type="chain" id="PRO_5018000716" evidence="6">
    <location>
        <begin position="23"/>
        <end position="609"/>
    </location>
</feature>
<evidence type="ECO:0000313" key="10">
    <source>
        <dbReference type="Proteomes" id="UP000276133"/>
    </source>
</evidence>
<evidence type="ECO:0000256" key="4">
    <source>
        <dbReference type="PROSITE-ProRule" id="PRU00091"/>
    </source>
</evidence>
<proteinExistence type="predicted"/>
<dbReference type="InterPro" id="IPR043566">
    <property type="entry name" value="Rabphilin/DOC2/Noc2"/>
</dbReference>
<protein>
    <submittedName>
        <fullName evidence="9">Rabphilin-3A isoform X1</fullName>
    </submittedName>
</protein>
<keyword evidence="10" id="KW-1185">Reference proteome</keyword>
<feature type="region of interest" description="Disordered" evidence="5">
    <location>
        <begin position="287"/>
        <end position="308"/>
    </location>
</feature>
<dbReference type="PANTHER" id="PTHR45729:SF6">
    <property type="entry name" value="RABPHILIN, ISOFORM A"/>
    <property type="match status" value="1"/>
</dbReference>
<evidence type="ECO:0000256" key="5">
    <source>
        <dbReference type="SAM" id="MobiDB-lite"/>
    </source>
</evidence>
<feature type="domain" description="RabBD" evidence="8">
    <location>
        <begin position="188"/>
        <end position="355"/>
    </location>
</feature>
<feature type="compositionally biased region" description="Low complexity" evidence="5">
    <location>
        <begin position="287"/>
        <end position="306"/>
    </location>
</feature>
<feature type="signal peptide" evidence="6">
    <location>
        <begin position="1"/>
        <end position="22"/>
    </location>
</feature>
<dbReference type="AlphaFoldDB" id="A0A3M7SGD4"/>
<evidence type="ECO:0000256" key="6">
    <source>
        <dbReference type="SAM" id="SignalP"/>
    </source>
</evidence>
<dbReference type="EMBL" id="REGN01001396">
    <property type="protein sequence ID" value="RNA34934.1"/>
    <property type="molecule type" value="Genomic_DNA"/>
</dbReference>
<dbReference type="SUPFAM" id="SSF57903">
    <property type="entry name" value="FYVE/PHD zinc finger"/>
    <property type="match status" value="1"/>
</dbReference>
<comment type="caution">
    <text evidence="9">The sequence shown here is derived from an EMBL/GenBank/DDBJ whole genome shotgun (WGS) entry which is preliminary data.</text>
</comment>
<evidence type="ECO:0000259" key="7">
    <source>
        <dbReference type="PROSITE" id="PS50178"/>
    </source>
</evidence>
<dbReference type="GO" id="GO:0008270">
    <property type="term" value="F:zinc ion binding"/>
    <property type="evidence" value="ECO:0007669"/>
    <property type="project" value="UniProtKB-KW"/>
</dbReference>
<accession>A0A3M7SGD4</accession>
<keyword evidence="2 4" id="KW-0863">Zinc-finger</keyword>
<dbReference type="GO" id="GO:0006886">
    <property type="term" value="P:intracellular protein transport"/>
    <property type="evidence" value="ECO:0007669"/>
    <property type="project" value="InterPro"/>
</dbReference>
<dbReference type="PROSITE" id="PS50916">
    <property type="entry name" value="RABBD"/>
    <property type="match status" value="1"/>
</dbReference>
<evidence type="ECO:0000313" key="9">
    <source>
        <dbReference type="EMBL" id="RNA34934.1"/>
    </source>
</evidence>
<dbReference type="InterPro" id="IPR010911">
    <property type="entry name" value="Rab_BD"/>
</dbReference>
<dbReference type="PROSITE" id="PS50178">
    <property type="entry name" value="ZF_FYVE"/>
    <property type="match status" value="1"/>
</dbReference>
<evidence type="ECO:0000259" key="8">
    <source>
        <dbReference type="PROSITE" id="PS50916"/>
    </source>
</evidence>
<feature type="domain" description="FYVE-type" evidence="7">
    <location>
        <begin position="240"/>
        <end position="329"/>
    </location>
</feature>
<reference evidence="9 10" key="1">
    <citation type="journal article" date="2018" name="Sci. Rep.">
        <title>Genomic signatures of local adaptation to the degree of environmental predictability in rotifers.</title>
        <authorList>
            <person name="Franch-Gras L."/>
            <person name="Hahn C."/>
            <person name="Garcia-Roger E.M."/>
            <person name="Carmona M.J."/>
            <person name="Serra M."/>
            <person name="Gomez A."/>
        </authorList>
    </citation>
    <scope>NUCLEOTIDE SEQUENCE [LARGE SCALE GENOMIC DNA]</scope>
    <source>
        <strain evidence="9">HYR1</strain>
    </source>
</reference>
<dbReference type="OrthoDB" id="270970at2759"/>
<name>A0A3M7SGD4_BRAPC</name>
<keyword evidence="3" id="KW-0862">Zinc</keyword>
<dbReference type="GO" id="GO:0031267">
    <property type="term" value="F:small GTPase binding"/>
    <property type="evidence" value="ECO:0007669"/>
    <property type="project" value="InterPro"/>
</dbReference>
<dbReference type="Gene3D" id="3.30.40.10">
    <property type="entry name" value="Zinc/RING finger domain, C3HC4 (zinc finger)"/>
    <property type="match status" value="1"/>
</dbReference>
<dbReference type="STRING" id="10195.A0A3M7SGD4"/>
<dbReference type="PANTHER" id="PTHR45729">
    <property type="entry name" value="RABPHILIN, ISOFORM A"/>
    <property type="match status" value="1"/>
</dbReference>
<evidence type="ECO:0000256" key="2">
    <source>
        <dbReference type="ARBA" id="ARBA00022771"/>
    </source>
</evidence>
<keyword evidence="6" id="KW-0732">Signal</keyword>
<evidence type="ECO:0000256" key="1">
    <source>
        <dbReference type="ARBA" id="ARBA00022723"/>
    </source>
</evidence>
<dbReference type="GO" id="GO:0006887">
    <property type="term" value="P:exocytosis"/>
    <property type="evidence" value="ECO:0007669"/>
    <property type="project" value="TreeGrafter"/>
</dbReference>
<evidence type="ECO:0000256" key="3">
    <source>
        <dbReference type="ARBA" id="ARBA00022833"/>
    </source>
</evidence>
<dbReference type="InterPro" id="IPR041282">
    <property type="entry name" value="FYVE_2"/>
</dbReference>
<dbReference type="Proteomes" id="UP000276133">
    <property type="component" value="Unassembled WGS sequence"/>
</dbReference>
<dbReference type="InterPro" id="IPR011011">
    <property type="entry name" value="Znf_FYVE_PHD"/>
</dbReference>
<sequence>MVKISKFENIFLLLCWPAGLRSDLNGQYKRSILAHVNMEDIINHFKSKIKRKKFDKQNINACNAIKGVNLVSNRKRSIKYKIRLLKICVLFIRIYNEISILFTELNVKSSDYLFFISCKKGKESIWIILNKNRRDMIMINFDICDSENIQMRFKLVSSFNKCKHLKSTKMIDFLLNAGWSIHTGKKAVKKDPQLTEAELIEIQKVLQRSEKLEQNERDRVIKLVDRLENMKRNASQAGCNLSPNRCALCGDYFCLLRTAPTQCSSCNMILCNKCCIDTECTIDNDLSSNPSQSRRNSSSNGSMANSLIGSASTNSKTVYLCRICSEQREVEKIQIETLIFIHTFLKKSGAWFLRKFPNYLTDGINTKLKSPISPAKNQEIFQFDLNSYHPYKESEESQKKILNHNSVPPIKNFNTTSDSSVNLFNEANVNCLNGDAISTDTSSENNKSSFVNKSKISTFKISAEYDATNDLDRSYKLKEPNVASDEDCSSPNMANYNYYSKILTSMNMSLVNDNTSVGGQKSMIDSKDDGFSNGTKILKNAFRSKNRSISSITDEVFNNSLSASASNLNLEANLDKNRNMTQVKCATAKLSRKNRNEEWCSTRLSIVHQ</sequence>
<keyword evidence="1" id="KW-0479">Metal-binding</keyword>
<organism evidence="9 10">
    <name type="scientific">Brachionus plicatilis</name>
    <name type="common">Marine rotifer</name>
    <name type="synonym">Brachionus muelleri</name>
    <dbReference type="NCBI Taxonomy" id="10195"/>
    <lineage>
        <taxon>Eukaryota</taxon>
        <taxon>Metazoa</taxon>
        <taxon>Spiralia</taxon>
        <taxon>Gnathifera</taxon>
        <taxon>Rotifera</taxon>
        <taxon>Eurotatoria</taxon>
        <taxon>Monogononta</taxon>
        <taxon>Pseudotrocha</taxon>
        <taxon>Ploima</taxon>
        <taxon>Brachionidae</taxon>
        <taxon>Brachionus</taxon>
    </lineage>
</organism>
<dbReference type="Pfam" id="PF02318">
    <property type="entry name" value="FYVE_2"/>
    <property type="match status" value="1"/>
</dbReference>
<dbReference type="InterPro" id="IPR013083">
    <property type="entry name" value="Znf_RING/FYVE/PHD"/>
</dbReference>
<gene>
    <name evidence="9" type="ORF">BpHYR1_032370</name>
</gene>